<evidence type="ECO:0008006" key="4">
    <source>
        <dbReference type="Google" id="ProtNLM"/>
    </source>
</evidence>
<dbReference type="KEGG" id="maga:Mag101_11425"/>
<organism evidence="2 3">
    <name type="scientific">Microbulbifer agarilyticus</name>
    <dbReference type="NCBI Taxonomy" id="260552"/>
    <lineage>
        <taxon>Bacteria</taxon>
        <taxon>Pseudomonadati</taxon>
        <taxon>Pseudomonadota</taxon>
        <taxon>Gammaproteobacteria</taxon>
        <taxon>Cellvibrionales</taxon>
        <taxon>Microbulbiferaceae</taxon>
        <taxon>Microbulbifer</taxon>
    </lineage>
</organism>
<feature type="transmembrane region" description="Helical" evidence="1">
    <location>
        <begin position="6"/>
        <end position="23"/>
    </location>
</feature>
<dbReference type="InterPro" id="IPR021732">
    <property type="entry name" value="DUF3301"/>
</dbReference>
<proteinExistence type="predicted"/>
<dbReference type="Pfam" id="PF11743">
    <property type="entry name" value="DUF3301"/>
    <property type="match status" value="1"/>
</dbReference>
<protein>
    <recommendedName>
        <fullName evidence="4">DUF3301 domain-containing protein</fullName>
    </recommendedName>
</protein>
<sequence>MYYSLGDLIWIFLLALPAWYFWAGMAAKDRVRKIVKDHCMKTGVQLLDDTVMLDRTRIKRDRHGQLRIQRRYEFEFTSTGERRYEGFAVLHGQRITQIQLSPFHLD</sequence>
<dbReference type="AlphaFoldDB" id="A0A1Q2M6A3"/>
<dbReference type="EMBL" id="CP019650">
    <property type="protein sequence ID" value="AQQ68179.1"/>
    <property type="molecule type" value="Genomic_DNA"/>
</dbReference>
<accession>A0A1Q2M6A3</accession>
<keyword evidence="3" id="KW-1185">Reference proteome</keyword>
<keyword evidence="1" id="KW-1133">Transmembrane helix</keyword>
<dbReference type="STRING" id="260552.Mag101_11425"/>
<keyword evidence="1" id="KW-0472">Membrane</keyword>
<evidence type="ECO:0000313" key="2">
    <source>
        <dbReference type="EMBL" id="AQQ68179.1"/>
    </source>
</evidence>
<evidence type="ECO:0000256" key="1">
    <source>
        <dbReference type="SAM" id="Phobius"/>
    </source>
</evidence>
<dbReference type="eggNOG" id="ENOG5032ZC9">
    <property type="taxonomic scope" value="Bacteria"/>
</dbReference>
<dbReference type="Proteomes" id="UP000188219">
    <property type="component" value="Chromosome"/>
</dbReference>
<name>A0A1Q2M6A3_9GAMM</name>
<gene>
    <name evidence="2" type="ORF">Mag101_11425</name>
</gene>
<evidence type="ECO:0000313" key="3">
    <source>
        <dbReference type="Proteomes" id="UP000188219"/>
    </source>
</evidence>
<dbReference type="RefSeq" id="WP_232324999.1">
    <property type="nucleotide sequence ID" value="NZ_CP019650.1"/>
</dbReference>
<keyword evidence="1" id="KW-0812">Transmembrane</keyword>
<reference evidence="2" key="1">
    <citation type="submission" date="2017-02" db="EMBL/GenBank/DDBJ databases">
        <title>Genome of Microbulbifer agarilyticus GP101.</title>
        <authorList>
            <person name="Jung J."/>
            <person name="Bae S.S."/>
            <person name="Baek K."/>
        </authorList>
    </citation>
    <scope>NUCLEOTIDE SEQUENCE [LARGE SCALE GENOMIC DNA]</scope>
    <source>
        <strain evidence="2">GP101</strain>
    </source>
</reference>